<feature type="compositionally biased region" description="Basic and acidic residues" evidence="1">
    <location>
        <begin position="76"/>
        <end position="99"/>
    </location>
</feature>
<feature type="region of interest" description="Disordered" evidence="1">
    <location>
        <begin position="286"/>
        <end position="308"/>
    </location>
</feature>
<feature type="compositionally biased region" description="Basic residues" evidence="1">
    <location>
        <begin position="64"/>
        <end position="75"/>
    </location>
</feature>
<sequence length="445" mass="49027">MDRMRPRQPLGPQIHAVPDHEKAYDANGKRLPWAYDTLPNVQLENDREQRNREPVEKGPFGKRTGSRRNTSRSRSKTAEPHLAKEDAARREQQISEEKVFGSLRRVTRDDGGQGRSKADREGGDTGSGAQQAVVPTMKLADGEGEATEALLYGFGEDLQWSAIDFYERVSGGIVLEDYERTAPSAGHFEAYDPTHSYARASMTRSLSKAALRKKNKYAGGNYWIKITFSSREAAELAVARSPHVIRGHLVYCEPWQGRGPARDEPVLATQAGAQILDDALPMTFSTTTNMADASPGHSSETMTSATVDRDEQGLRARLPWDQQLSSFGAAAATGNDLARSPSQPFGSQSLSQRQTQQQLLRTPSTVSRVRGAQLATLLPAEAALMPKPPKQSFLAWFGGREVIGTTVPRNEKGEFDAQRGGLYWRVWSVVDWFCGTDFCGVKGDD</sequence>
<evidence type="ECO:0000256" key="1">
    <source>
        <dbReference type="SAM" id="MobiDB-lite"/>
    </source>
</evidence>
<dbReference type="InterPro" id="IPR012677">
    <property type="entry name" value="Nucleotide-bd_a/b_plait_sf"/>
</dbReference>
<name>A0AAN7YQH0_9PEZI</name>
<gene>
    <name evidence="2" type="ORF">LTR62_001813</name>
</gene>
<feature type="region of interest" description="Disordered" evidence="1">
    <location>
        <begin position="334"/>
        <end position="365"/>
    </location>
</feature>
<dbReference type="AlphaFoldDB" id="A0AAN7YQH0"/>
<feature type="region of interest" description="Disordered" evidence="1">
    <location>
        <begin position="39"/>
        <end position="134"/>
    </location>
</feature>
<feature type="compositionally biased region" description="Low complexity" evidence="1">
    <location>
        <begin position="347"/>
        <end position="362"/>
    </location>
</feature>
<evidence type="ECO:0000313" key="3">
    <source>
        <dbReference type="Proteomes" id="UP001310890"/>
    </source>
</evidence>
<protein>
    <recommendedName>
        <fullName evidence="4">Nucleoporin NUP53</fullName>
    </recommendedName>
</protein>
<feature type="compositionally biased region" description="Basic and acidic residues" evidence="1">
    <location>
        <begin position="106"/>
        <end position="123"/>
    </location>
</feature>
<comment type="caution">
    <text evidence="2">The sequence shown here is derived from an EMBL/GenBank/DDBJ whole genome shotgun (WGS) entry which is preliminary data.</text>
</comment>
<feature type="compositionally biased region" description="Polar residues" evidence="1">
    <location>
        <begin position="286"/>
        <end position="306"/>
    </location>
</feature>
<organism evidence="2 3">
    <name type="scientific">Meristemomyces frigidus</name>
    <dbReference type="NCBI Taxonomy" id="1508187"/>
    <lineage>
        <taxon>Eukaryota</taxon>
        <taxon>Fungi</taxon>
        <taxon>Dikarya</taxon>
        <taxon>Ascomycota</taxon>
        <taxon>Pezizomycotina</taxon>
        <taxon>Dothideomycetes</taxon>
        <taxon>Dothideomycetidae</taxon>
        <taxon>Mycosphaerellales</taxon>
        <taxon>Teratosphaeriaceae</taxon>
        <taxon>Meristemomyces</taxon>
    </lineage>
</organism>
<reference evidence="2" key="1">
    <citation type="submission" date="2023-08" db="EMBL/GenBank/DDBJ databases">
        <title>Black Yeasts Isolated from many extreme environments.</title>
        <authorList>
            <person name="Coleine C."/>
            <person name="Stajich J.E."/>
            <person name="Selbmann L."/>
        </authorList>
    </citation>
    <scope>NUCLEOTIDE SEQUENCE</scope>
    <source>
        <strain evidence="2">CCFEE 5401</strain>
    </source>
</reference>
<evidence type="ECO:0008006" key="4">
    <source>
        <dbReference type="Google" id="ProtNLM"/>
    </source>
</evidence>
<dbReference type="EMBL" id="JAVRRL010000014">
    <property type="protein sequence ID" value="KAK5115116.1"/>
    <property type="molecule type" value="Genomic_DNA"/>
</dbReference>
<feature type="compositionally biased region" description="Basic and acidic residues" evidence="1">
    <location>
        <begin position="44"/>
        <end position="56"/>
    </location>
</feature>
<proteinExistence type="predicted"/>
<accession>A0AAN7YQH0</accession>
<dbReference type="Proteomes" id="UP001310890">
    <property type="component" value="Unassembled WGS sequence"/>
</dbReference>
<dbReference type="Gene3D" id="3.30.70.330">
    <property type="match status" value="1"/>
</dbReference>
<feature type="region of interest" description="Disordered" evidence="1">
    <location>
        <begin position="1"/>
        <end position="20"/>
    </location>
</feature>
<evidence type="ECO:0000313" key="2">
    <source>
        <dbReference type="EMBL" id="KAK5115116.1"/>
    </source>
</evidence>